<dbReference type="GO" id="GO:0046785">
    <property type="term" value="P:microtubule polymerization"/>
    <property type="evidence" value="ECO:0007669"/>
    <property type="project" value="InterPro"/>
</dbReference>
<evidence type="ECO:0008006" key="5">
    <source>
        <dbReference type="Google" id="ProtNLM"/>
    </source>
</evidence>
<dbReference type="GO" id="GO:0051010">
    <property type="term" value="F:microtubule plus-end binding"/>
    <property type="evidence" value="ECO:0007669"/>
    <property type="project" value="InterPro"/>
</dbReference>
<reference evidence="3" key="1">
    <citation type="submission" date="2020-08" db="EMBL/GenBank/DDBJ databases">
        <title>Plant Genome Project.</title>
        <authorList>
            <person name="Zhang R.-G."/>
        </authorList>
    </citation>
    <scope>NUCLEOTIDE SEQUENCE</scope>
    <source>
        <strain evidence="3">WSP0</strain>
        <tissue evidence="3">Leaf</tissue>
    </source>
</reference>
<dbReference type="SUPFAM" id="SSF57756">
    <property type="entry name" value="Retrovirus zinc finger-like domains"/>
    <property type="match status" value="1"/>
</dbReference>
<keyword evidence="1" id="KW-0175">Coiled coil</keyword>
<accession>A0AAV6IY46</accession>
<evidence type="ECO:0000256" key="1">
    <source>
        <dbReference type="SAM" id="Coils"/>
    </source>
</evidence>
<dbReference type="GO" id="GO:0061863">
    <property type="term" value="F:microtubule plus end polymerase"/>
    <property type="evidence" value="ECO:0007669"/>
    <property type="project" value="InterPro"/>
</dbReference>
<dbReference type="GO" id="GO:0008270">
    <property type="term" value="F:zinc ion binding"/>
    <property type="evidence" value="ECO:0007669"/>
    <property type="project" value="InterPro"/>
</dbReference>
<keyword evidence="2" id="KW-1133">Transmembrane helix</keyword>
<dbReference type="EMBL" id="JACTNZ010000009">
    <property type="protein sequence ID" value="KAG5531935.1"/>
    <property type="molecule type" value="Genomic_DNA"/>
</dbReference>
<evidence type="ECO:0000256" key="2">
    <source>
        <dbReference type="SAM" id="Phobius"/>
    </source>
</evidence>
<sequence length="485" mass="55121">MALLTRRFKKFIKRKEVRRTDQGDRERKPNNKEEERRCFNCDKVGYIAANCRVKQNKGKKAFAATWDDEDDELDISDSEVSEFGFIASIDNEQNDYLDEDVTDGDIYTAFENADPRAVLCLWMFFWMAILCWFGLSMPIGYSSLINAPGLIFWDLICFMPPTTMSLSHQDSLLKILALESESKDSTEKLQEEIQKRSEEVERLQEEVDKHEQHRDSLEKQVGQLQTILEEKEQLVLRSVDREKELEDKKTEADKAVQEMERNCDQKLAEHKEESPQYLMHIQEEHAALYFREDLHRRLLSTDFKMQVDGIEMLHKVLEFLPKLFDMLRIEWYTLTVSEAAIFLPCLVEKVGKGKSKAVPIPNIVEASSVNQEGELTELSLVGGPSAITTIGSPEASVNDIIITNVEKAGSILCTLPVKNHYPGDPSLLQLAIIQPNSMVEAASDVVNERDHSDDSPFTPVLSKKAAKKAAKAAKIENLSSSKGKS</sequence>
<dbReference type="PANTHER" id="PTHR12609">
    <property type="entry name" value="MICROTUBULE ASSOCIATED PROTEIN XMAP215"/>
    <property type="match status" value="1"/>
</dbReference>
<keyword evidence="2" id="KW-0812">Transmembrane</keyword>
<organism evidence="3 4">
    <name type="scientific">Rhododendron griersonianum</name>
    <dbReference type="NCBI Taxonomy" id="479676"/>
    <lineage>
        <taxon>Eukaryota</taxon>
        <taxon>Viridiplantae</taxon>
        <taxon>Streptophyta</taxon>
        <taxon>Embryophyta</taxon>
        <taxon>Tracheophyta</taxon>
        <taxon>Spermatophyta</taxon>
        <taxon>Magnoliopsida</taxon>
        <taxon>eudicotyledons</taxon>
        <taxon>Gunneridae</taxon>
        <taxon>Pentapetalae</taxon>
        <taxon>asterids</taxon>
        <taxon>Ericales</taxon>
        <taxon>Ericaceae</taxon>
        <taxon>Ericoideae</taxon>
        <taxon>Rhodoreae</taxon>
        <taxon>Rhododendron</taxon>
    </lineage>
</organism>
<dbReference type="InterPro" id="IPR011989">
    <property type="entry name" value="ARM-like"/>
</dbReference>
<comment type="caution">
    <text evidence="3">The sequence shown here is derived from an EMBL/GenBank/DDBJ whole genome shotgun (WGS) entry which is preliminary data.</text>
</comment>
<feature type="coiled-coil region" evidence="1">
    <location>
        <begin position="175"/>
        <end position="269"/>
    </location>
</feature>
<dbReference type="Proteomes" id="UP000823749">
    <property type="component" value="Chromosome 9"/>
</dbReference>
<evidence type="ECO:0000313" key="4">
    <source>
        <dbReference type="Proteomes" id="UP000823749"/>
    </source>
</evidence>
<dbReference type="InterPro" id="IPR045110">
    <property type="entry name" value="XMAP215"/>
</dbReference>
<dbReference type="InterPro" id="IPR036875">
    <property type="entry name" value="Znf_CCHC_sf"/>
</dbReference>
<protein>
    <recommendedName>
        <fullName evidence="5">CCHC-type domain-containing protein</fullName>
    </recommendedName>
</protein>
<dbReference type="AlphaFoldDB" id="A0AAV6IY46"/>
<evidence type="ECO:0000313" key="3">
    <source>
        <dbReference type="EMBL" id="KAG5531935.1"/>
    </source>
</evidence>
<proteinExistence type="predicted"/>
<keyword evidence="4" id="KW-1185">Reference proteome</keyword>
<feature type="transmembrane region" description="Helical" evidence="2">
    <location>
        <begin position="117"/>
        <end position="135"/>
    </location>
</feature>
<dbReference type="Gene3D" id="1.25.10.10">
    <property type="entry name" value="Leucine-rich Repeat Variant"/>
    <property type="match status" value="1"/>
</dbReference>
<gene>
    <name evidence="3" type="ORF">RHGRI_026516</name>
</gene>
<keyword evidence="2" id="KW-0472">Membrane</keyword>
<name>A0AAV6IY46_9ERIC</name>
<dbReference type="GO" id="GO:0007051">
    <property type="term" value="P:spindle organization"/>
    <property type="evidence" value="ECO:0007669"/>
    <property type="project" value="InterPro"/>
</dbReference>
<dbReference type="GO" id="GO:0003676">
    <property type="term" value="F:nucleic acid binding"/>
    <property type="evidence" value="ECO:0007669"/>
    <property type="project" value="InterPro"/>
</dbReference>
<dbReference type="GO" id="GO:0030951">
    <property type="term" value="P:establishment or maintenance of microtubule cytoskeleton polarity"/>
    <property type="evidence" value="ECO:0007669"/>
    <property type="project" value="InterPro"/>
</dbReference>